<dbReference type="PANTHER" id="PTHR12532">
    <property type="entry name" value="TRANSLATIONAL ACTIVATOR OF CYTOCHROME C OXIDASE 1"/>
    <property type="match status" value="1"/>
</dbReference>
<evidence type="ECO:0000313" key="10">
    <source>
        <dbReference type="Proteomes" id="UP000264006"/>
    </source>
</evidence>
<dbReference type="KEGG" id="euz:DVS28_a1690"/>
<dbReference type="GO" id="GO:0006355">
    <property type="term" value="P:regulation of DNA-templated transcription"/>
    <property type="evidence" value="ECO:0007669"/>
    <property type="project" value="UniProtKB-UniRule"/>
</dbReference>
<comment type="subcellular location">
    <subcellularLocation>
        <location evidence="6">Cytoplasm</location>
    </subcellularLocation>
</comment>
<dbReference type="RefSeq" id="WP_114591046.1">
    <property type="nucleotide sequence ID" value="NZ_CP031165.1"/>
</dbReference>
<evidence type="ECO:0000256" key="1">
    <source>
        <dbReference type="ARBA" id="ARBA00008724"/>
    </source>
</evidence>
<protein>
    <recommendedName>
        <fullName evidence="6">Probable transcriptional regulatory protein DVS28_a1690</fullName>
    </recommendedName>
</protein>
<keyword evidence="3 6" id="KW-0805">Transcription regulation</keyword>
<dbReference type="NCBIfam" id="NF001030">
    <property type="entry name" value="PRK00110.1"/>
    <property type="match status" value="1"/>
</dbReference>
<reference evidence="9 10" key="1">
    <citation type="submission" date="2018-09" db="EMBL/GenBank/DDBJ databases">
        <title>Complete genome sequence of Euzebya sp. DY32-46 isolated from seawater of Pacific Ocean.</title>
        <authorList>
            <person name="Xu L."/>
            <person name="Wu Y.-H."/>
            <person name="Xu X.-W."/>
        </authorList>
    </citation>
    <scope>NUCLEOTIDE SEQUENCE [LARGE SCALE GENOMIC DNA]</scope>
    <source>
        <strain evidence="9 10">DY32-46</strain>
    </source>
</reference>
<feature type="domain" description="TACO1/YebC-like second and third" evidence="7">
    <location>
        <begin position="84"/>
        <end position="239"/>
    </location>
</feature>
<dbReference type="NCBIfam" id="NF009044">
    <property type="entry name" value="PRK12378.1"/>
    <property type="match status" value="1"/>
</dbReference>
<dbReference type="NCBIfam" id="TIGR01033">
    <property type="entry name" value="YebC/PmpR family DNA-binding transcriptional regulator"/>
    <property type="match status" value="1"/>
</dbReference>
<comment type="similarity">
    <text evidence="1 6">Belongs to the TACO1 family.</text>
</comment>
<dbReference type="PANTHER" id="PTHR12532:SF6">
    <property type="entry name" value="TRANSCRIPTIONAL REGULATORY PROTEIN YEBC-RELATED"/>
    <property type="match status" value="1"/>
</dbReference>
<dbReference type="InterPro" id="IPR017856">
    <property type="entry name" value="Integrase-like_N"/>
</dbReference>
<evidence type="ECO:0000256" key="2">
    <source>
        <dbReference type="ARBA" id="ARBA00022490"/>
    </source>
</evidence>
<organism evidence="9 10">
    <name type="scientific">Euzebya pacifica</name>
    <dbReference type="NCBI Taxonomy" id="1608957"/>
    <lineage>
        <taxon>Bacteria</taxon>
        <taxon>Bacillati</taxon>
        <taxon>Actinomycetota</taxon>
        <taxon>Nitriliruptoria</taxon>
        <taxon>Euzebyales</taxon>
    </lineage>
</organism>
<dbReference type="EMBL" id="CP031165">
    <property type="protein sequence ID" value="AXV06381.1"/>
    <property type="molecule type" value="Genomic_DNA"/>
</dbReference>
<dbReference type="InterPro" id="IPR029072">
    <property type="entry name" value="YebC-like"/>
</dbReference>
<dbReference type="Pfam" id="PF01709">
    <property type="entry name" value="Transcrip_reg"/>
    <property type="match status" value="1"/>
</dbReference>
<dbReference type="OrthoDB" id="9781053at2"/>
<dbReference type="SUPFAM" id="SSF75625">
    <property type="entry name" value="YebC-like"/>
    <property type="match status" value="1"/>
</dbReference>
<dbReference type="FunFam" id="1.10.10.200:FF:000002">
    <property type="entry name" value="Probable transcriptional regulatory protein CLM62_37755"/>
    <property type="match status" value="1"/>
</dbReference>
<gene>
    <name evidence="9" type="ORF">DVS28_a1690</name>
</gene>
<proteinExistence type="inferred from homology"/>
<sequence>MSGHSKWATIKRKKGANDAARGRLFGKLIKAIEAAARDGGADPDMNPTLATMVQKAKDASVPKDNIERALARAAGRDGGGADWKTVYYEGYAPGGVAVYVQCLTDNTNRAAADVRTAFNKNGGSLAEPGAVNYLFTRTGVVTVPTDGTDEDEVMMAALEAGGEDVSNDGDVYTITCQPTDVNDVRKALTEAGIPVSSSDTTMLPSVNVPITDEESAKKVMRVIDALEDSDDVQDVFANYDISDEIMEAVA</sequence>
<dbReference type="Pfam" id="PF20772">
    <property type="entry name" value="TACO1_YebC_N"/>
    <property type="match status" value="1"/>
</dbReference>
<evidence type="ECO:0000256" key="6">
    <source>
        <dbReference type="HAMAP-Rule" id="MF_00693"/>
    </source>
</evidence>
<name>A0A346XVY4_9ACTN</name>
<evidence type="ECO:0000259" key="7">
    <source>
        <dbReference type="Pfam" id="PF01709"/>
    </source>
</evidence>
<keyword evidence="10" id="KW-1185">Reference proteome</keyword>
<dbReference type="InterPro" id="IPR002876">
    <property type="entry name" value="Transcrip_reg_TACO1-like"/>
</dbReference>
<dbReference type="AlphaFoldDB" id="A0A346XVY4"/>
<dbReference type="GO" id="GO:0005829">
    <property type="term" value="C:cytosol"/>
    <property type="evidence" value="ECO:0007669"/>
    <property type="project" value="TreeGrafter"/>
</dbReference>
<dbReference type="Gene3D" id="3.30.70.980">
    <property type="match status" value="2"/>
</dbReference>
<dbReference type="InterPro" id="IPR048300">
    <property type="entry name" value="TACO1_YebC-like_2nd/3rd_dom"/>
</dbReference>
<feature type="domain" description="TACO1/YebC-like N-terminal" evidence="8">
    <location>
        <begin position="5"/>
        <end position="75"/>
    </location>
</feature>
<evidence type="ECO:0000256" key="5">
    <source>
        <dbReference type="ARBA" id="ARBA00023163"/>
    </source>
</evidence>
<evidence type="ECO:0000256" key="3">
    <source>
        <dbReference type="ARBA" id="ARBA00023015"/>
    </source>
</evidence>
<evidence type="ECO:0000313" key="9">
    <source>
        <dbReference type="EMBL" id="AXV06381.1"/>
    </source>
</evidence>
<dbReference type="HAMAP" id="MF_00693">
    <property type="entry name" value="Transcrip_reg_TACO1"/>
    <property type="match status" value="1"/>
</dbReference>
<dbReference type="Gene3D" id="1.10.10.200">
    <property type="match status" value="1"/>
</dbReference>
<accession>A0A346XVY4</accession>
<dbReference type="FunFam" id="3.30.70.980:FF:000002">
    <property type="entry name" value="Probable transcriptional regulatory protein YebC"/>
    <property type="match status" value="1"/>
</dbReference>
<keyword evidence="4 6" id="KW-0238">DNA-binding</keyword>
<keyword evidence="2 6" id="KW-0963">Cytoplasm</keyword>
<dbReference type="Proteomes" id="UP000264006">
    <property type="component" value="Chromosome"/>
</dbReference>
<keyword evidence="5 6" id="KW-0804">Transcription</keyword>
<evidence type="ECO:0000256" key="4">
    <source>
        <dbReference type="ARBA" id="ARBA00023125"/>
    </source>
</evidence>
<dbReference type="InterPro" id="IPR026564">
    <property type="entry name" value="Transcrip_reg_TACO1-like_dom3"/>
</dbReference>
<dbReference type="GO" id="GO:0003677">
    <property type="term" value="F:DNA binding"/>
    <property type="evidence" value="ECO:0007669"/>
    <property type="project" value="UniProtKB-UniRule"/>
</dbReference>
<dbReference type="InterPro" id="IPR049083">
    <property type="entry name" value="TACO1_YebC_N"/>
</dbReference>
<evidence type="ECO:0000259" key="8">
    <source>
        <dbReference type="Pfam" id="PF20772"/>
    </source>
</evidence>